<dbReference type="EMBL" id="QNVT01000054">
    <property type="protein sequence ID" value="REC59078.1"/>
    <property type="molecule type" value="Genomic_DNA"/>
</dbReference>
<feature type="signal peptide" evidence="2">
    <location>
        <begin position="1"/>
        <end position="24"/>
    </location>
</feature>
<protein>
    <submittedName>
        <fullName evidence="3">Uncharacterized protein</fullName>
    </submittedName>
</protein>
<sequence>MNRKFILRLLLVVTVLFFFNSCRTDEVTQEEKRTERERIEAFSRFESSLPSQKITQKSNSGYVSYHEPFKQIIQSFMSKNPSYTERFHNEVGDIYFNLRSLTYGDTTKGIAYPIIKDGKVNAILIGLVNPQRDWVNFIVVKNDSPEVQAVIAKFQNFYNSPSTTSRKEPEQEEAIQEIIITAYDSIPGPSYVIYQPYMDYGSFGGFGGGMSGGANLYGGTGSGSESPEENSQNPCKNAESSMSDANTILKNSEIKQKMDAVLKGKIQASNEWAVAIGEKSNGDYEVTSAVEQNEDSGAIPTSQLTTSYIGDGHSHSGGRGNPSGGDLYGMINSLAISSPNLKYRFVYGNSDEGTSEVYALVISNATLARQFLNQFPKDQNYDSQNHSFKEDSQLGIEFYKAFVYHQSGTYDNTSGEAYDSKAVAMAYILDKYNAGISVAKADVNGNLKKINTEVTQVTIPYSGVKEGIKISKCP</sequence>
<keyword evidence="2" id="KW-0732">Signal</keyword>
<dbReference type="AlphaFoldDB" id="A0A3D9C005"/>
<evidence type="ECO:0000313" key="4">
    <source>
        <dbReference type="Proteomes" id="UP000256686"/>
    </source>
</evidence>
<gene>
    <name evidence="3" type="ORF">DRF65_27905</name>
</gene>
<evidence type="ECO:0000313" key="3">
    <source>
        <dbReference type="EMBL" id="REC59078.1"/>
    </source>
</evidence>
<comment type="caution">
    <text evidence="3">The sequence shown here is derived from an EMBL/GenBank/DDBJ whole genome shotgun (WGS) entry which is preliminary data.</text>
</comment>
<feature type="compositionally biased region" description="Polar residues" evidence="1">
    <location>
        <begin position="232"/>
        <end position="242"/>
    </location>
</feature>
<keyword evidence="4" id="KW-1185">Reference proteome</keyword>
<evidence type="ECO:0000256" key="2">
    <source>
        <dbReference type="SAM" id="SignalP"/>
    </source>
</evidence>
<name>A0A3D9C005_9FLAO</name>
<evidence type="ECO:0000256" key="1">
    <source>
        <dbReference type="SAM" id="MobiDB-lite"/>
    </source>
</evidence>
<accession>A0A3D9C005</accession>
<reference evidence="4" key="1">
    <citation type="submission" date="2018-06" db="EMBL/GenBank/DDBJ databases">
        <authorList>
            <person name="Lum Nde A."/>
            <person name="Hugo C."/>
        </authorList>
    </citation>
    <scope>NUCLEOTIDE SEQUENCE [LARGE SCALE GENOMIC DNA]</scope>
    <source>
        <strain evidence="4">1_F178</strain>
    </source>
</reference>
<feature type="region of interest" description="Disordered" evidence="1">
    <location>
        <begin position="218"/>
        <end position="242"/>
    </location>
</feature>
<organism evidence="3 4">
    <name type="scientific">Chryseobacterium pennae</name>
    <dbReference type="NCBI Taxonomy" id="2258962"/>
    <lineage>
        <taxon>Bacteria</taxon>
        <taxon>Pseudomonadati</taxon>
        <taxon>Bacteroidota</taxon>
        <taxon>Flavobacteriia</taxon>
        <taxon>Flavobacteriales</taxon>
        <taxon>Weeksellaceae</taxon>
        <taxon>Chryseobacterium group</taxon>
        <taxon>Chryseobacterium</taxon>
    </lineage>
</organism>
<dbReference type="Proteomes" id="UP000256686">
    <property type="component" value="Unassembled WGS sequence"/>
</dbReference>
<proteinExistence type="predicted"/>
<feature type="chain" id="PRO_5017765543" evidence="2">
    <location>
        <begin position="25"/>
        <end position="474"/>
    </location>
</feature>